<feature type="transmembrane region" description="Helical" evidence="6">
    <location>
        <begin position="220"/>
        <end position="244"/>
    </location>
</feature>
<dbReference type="InterPro" id="IPR020846">
    <property type="entry name" value="MFS_dom"/>
</dbReference>
<feature type="transmembrane region" description="Helical" evidence="6">
    <location>
        <begin position="12"/>
        <end position="38"/>
    </location>
</feature>
<comment type="subcellular location">
    <subcellularLocation>
        <location evidence="1">Cell membrane</location>
        <topology evidence="1">Multi-pass membrane protein</topology>
    </subcellularLocation>
</comment>
<sequence length="411" mass="44631">MEKKNWFQTYMYIWIGQFVSLLTSSAVNFAVIVWLSLTHKSAEVLALAGIAGLLPQALIGPFVGVLIDRWDRKKVMIFADAFIALCTLMMTFVLQEAAVGLSLIYLLLTCRSIGAAFHAPAMQAIAPLMVPEDKLLRVSGINQMLQSVSSIAGPALGTLAITYFSIAQVLYLDVIGAAVAIVSLFFVTIPHLKVESKLSFGQAWGDLKQGMQAIYHNRGLSLLFLYAMIATFCVMPIAIMFPLLTIDHFNGGKWEMSVIEIIWGVGMLVGGGLLGAFKVNFSKVIMINTMHIVLGLTFAFSGWFPSTWFIPFVIVTGIGGVSMSLFSASFMTTIQEEVAPQMLGRVFSLYFSLAILPSVIGLLFTGMIADVIGVANAFVIAGLLMMIVGVLSFFTPAVMRLGKKVPHNEAV</sequence>
<evidence type="ECO:0000256" key="3">
    <source>
        <dbReference type="ARBA" id="ARBA00022692"/>
    </source>
</evidence>
<comment type="caution">
    <text evidence="8">The sequence shown here is derived from an EMBL/GenBank/DDBJ whole genome shotgun (WGS) entry which is preliminary data.</text>
</comment>
<dbReference type="Pfam" id="PF07690">
    <property type="entry name" value="MFS_1"/>
    <property type="match status" value="1"/>
</dbReference>
<organism evidence="8 9">
    <name type="scientific">Sphingobacterium kitahiroshimense</name>
    <dbReference type="NCBI Taxonomy" id="470446"/>
    <lineage>
        <taxon>Bacteria</taxon>
        <taxon>Pseudomonadati</taxon>
        <taxon>Bacteroidota</taxon>
        <taxon>Sphingobacteriia</taxon>
        <taxon>Sphingobacteriales</taxon>
        <taxon>Sphingobacteriaceae</taxon>
        <taxon>Sphingobacterium</taxon>
    </lineage>
</organism>
<proteinExistence type="predicted"/>
<keyword evidence="9" id="KW-1185">Reference proteome</keyword>
<dbReference type="PROSITE" id="PS50850">
    <property type="entry name" value="MFS"/>
    <property type="match status" value="1"/>
</dbReference>
<feature type="transmembrane region" description="Helical" evidence="6">
    <location>
        <begin position="346"/>
        <end position="368"/>
    </location>
</feature>
<feature type="transmembrane region" description="Helical" evidence="6">
    <location>
        <begin position="310"/>
        <end position="334"/>
    </location>
</feature>
<feature type="transmembrane region" description="Helical" evidence="6">
    <location>
        <begin position="374"/>
        <end position="394"/>
    </location>
</feature>
<dbReference type="InterPro" id="IPR011701">
    <property type="entry name" value="MFS"/>
</dbReference>
<evidence type="ECO:0000256" key="5">
    <source>
        <dbReference type="ARBA" id="ARBA00023136"/>
    </source>
</evidence>
<keyword evidence="3 6" id="KW-0812">Transmembrane</keyword>
<evidence type="ECO:0000256" key="4">
    <source>
        <dbReference type="ARBA" id="ARBA00022989"/>
    </source>
</evidence>
<evidence type="ECO:0000259" key="7">
    <source>
        <dbReference type="PROSITE" id="PS50850"/>
    </source>
</evidence>
<dbReference type="Gene3D" id="1.20.1250.20">
    <property type="entry name" value="MFS general substrate transporter like domains"/>
    <property type="match status" value="1"/>
</dbReference>
<dbReference type="SUPFAM" id="SSF103473">
    <property type="entry name" value="MFS general substrate transporter"/>
    <property type="match status" value="1"/>
</dbReference>
<protein>
    <submittedName>
        <fullName evidence="8">MFS transporter</fullName>
    </submittedName>
</protein>
<evidence type="ECO:0000313" key="9">
    <source>
        <dbReference type="Proteomes" id="UP001409291"/>
    </source>
</evidence>
<gene>
    <name evidence="8" type="ORF">ABE541_05600</name>
</gene>
<dbReference type="CDD" id="cd06173">
    <property type="entry name" value="MFS_MefA_like"/>
    <property type="match status" value="1"/>
</dbReference>
<feature type="domain" description="Major facilitator superfamily (MFS) profile" evidence="7">
    <location>
        <begin position="9"/>
        <end position="400"/>
    </location>
</feature>
<dbReference type="PANTHER" id="PTHR23513:SF6">
    <property type="entry name" value="MAJOR FACILITATOR SUPERFAMILY ASSOCIATED DOMAIN-CONTAINING PROTEIN"/>
    <property type="match status" value="1"/>
</dbReference>
<evidence type="ECO:0000313" key="8">
    <source>
        <dbReference type="EMBL" id="MEN5376733.1"/>
    </source>
</evidence>
<dbReference type="RefSeq" id="WP_132769434.1">
    <property type="nucleotide sequence ID" value="NZ_JAOQNK010000001.1"/>
</dbReference>
<keyword evidence="5 6" id="KW-0472">Membrane</keyword>
<dbReference type="EMBL" id="JBDJNQ010000002">
    <property type="protein sequence ID" value="MEN5376733.1"/>
    <property type="molecule type" value="Genomic_DNA"/>
</dbReference>
<reference evidence="8 9" key="1">
    <citation type="submission" date="2024-04" db="EMBL/GenBank/DDBJ databases">
        <title>WGS of bacteria from Torrens River.</title>
        <authorList>
            <person name="Wyrsch E.R."/>
            <person name="Drigo B."/>
        </authorList>
    </citation>
    <scope>NUCLEOTIDE SEQUENCE [LARGE SCALE GENOMIC DNA]</scope>
    <source>
        <strain evidence="8 9">TWI391</strain>
    </source>
</reference>
<keyword evidence="2" id="KW-1003">Cell membrane</keyword>
<name>A0ABV0BS18_9SPHI</name>
<feature type="transmembrane region" description="Helical" evidence="6">
    <location>
        <begin position="256"/>
        <end position="277"/>
    </location>
</feature>
<evidence type="ECO:0000256" key="6">
    <source>
        <dbReference type="SAM" id="Phobius"/>
    </source>
</evidence>
<feature type="transmembrane region" description="Helical" evidence="6">
    <location>
        <begin position="170"/>
        <end position="189"/>
    </location>
</feature>
<feature type="transmembrane region" description="Helical" evidence="6">
    <location>
        <begin position="44"/>
        <end position="63"/>
    </location>
</feature>
<dbReference type="Proteomes" id="UP001409291">
    <property type="component" value="Unassembled WGS sequence"/>
</dbReference>
<evidence type="ECO:0000256" key="2">
    <source>
        <dbReference type="ARBA" id="ARBA00022475"/>
    </source>
</evidence>
<feature type="transmembrane region" description="Helical" evidence="6">
    <location>
        <begin position="284"/>
        <end position="304"/>
    </location>
</feature>
<evidence type="ECO:0000256" key="1">
    <source>
        <dbReference type="ARBA" id="ARBA00004651"/>
    </source>
</evidence>
<dbReference type="PANTHER" id="PTHR23513">
    <property type="entry name" value="INTEGRAL MEMBRANE EFFLUX PROTEIN-RELATED"/>
    <property type="match status" value="1"/>
</dbReference>
<keyword evidence="4 6" id="KW-1133">Transmembrane helix</keyword>
<dbReference type="InterPro" id="IPR036259">
    <property type="entry name" value="MFS_trans_sf"/>
</dbReference>
<accession>A0ABV0BS18</accession>
<feature type="transmembrane region" description="Helical" evidence="6">
    <location>
        <begin position="100"/>
        <end position="119"/>
    </location>
</feature>